<dbReference type="SUPFAM" id="SSF52540">
    <property type="entry name" value="P-loop containing nucleoside triphosphate hydrolases"/>
    <property type="match status" value="2"/>
</dbReference>
<evidence type="ECO:0000259" key="7">
    <source>
        <dbReference type="PROSITE" id="PS51192"/>
    </source>
</evidence>
<keyword evidence="10" id="KW-0396">Initiation factor</keyword>
<keyword evidence="11" id="KW-1185">Reference proteome</keyword>
<evidence type="ECO:0000256" key="2">
    <source>
        <dbReference type="ARBA" id="ARBA00022741"/>
    </source>
</evidence>
<dbReference type="InterPro" id="IPR027417">
    <property type="entry name" value="P-loop_NTPase"/>
</dbReference>
<keyword evidence="4" id="KW-0347">Helicase</keyword>
<dbReference type="PROSITE" id="PS51194">
    <property type="entry name" value="HELICASE_CTER"/>
    <property type="match status" value="1"/>
</dbReference>
<dbReference type="Gene3D" id="3.40.50.300">
    <property type="entry name" value="P-loop containing nucleotide triphosphate hydrolases"/>
    <property type="match status" value="2"/>
</dbReference>
<dbReference type="OrthoDB" id="4726at2759"/>
<keyword evidence="5" id="KW-0067">ATP-binding</keyword>
<dbReference type="InterPro" id="IPR014014">
    <property type="entry name" value="RNA_helicase_DEAD_Q_motif"/>
</dbReference>
<reference evidence="10 11" key="1">
    <citation type="journal article" date="2013" name="Curr. Biol.">
        <title>The Genome of the Foraminiferan Reticulomyxa filosa.</title>
        <authorList>
            <person name="Glockner G."/>
            <person name="Hulsmann N."/>
            <person name="Schleicher M."/>
            <person name="Noegel A.A."/>
            <person name="Eichinger L."/>
            <person name="Gallinger C."/>
            <person name="Pawlowski J."/>
            <person name="Sierra R."/>
            <person name="Euteneuer U."/>
            <person name="Pillet L."/>
            <person name="Moustafa A."/>
            <person name="Platzer M."/>
            <person name="Groth M."/>
            <person name="Szafranski K."/>
            <person name="Schliwa M."/>
        </authorList>
    </citation>
    <scope>NUCLEOTIDE SEQUENCE [LARGE SCALE GENOMIC DNA]</scope>
</reference>
<evidence type="ECO:0000256" key="5">
    <source>
        <dbReference type="ARBA" id="ARBA00022840"/>
    </source>
</evidence>
<dbReference type="GO" id="GO:0003724">
    <property type="term" value="F:RNA helicase activity"/>
    <property type="evidence" value="ECO:0007669"/>
    <property type="project" value="UniProtKB-EC"/>
</dbReference>
<dbReference type="Pfam" id="PF00270">
    <property type="entry name" value="DEAD"/>
    <property type="match status" value="1"/>
</dbReference>
<dbReference type="AlphaFoldDB" id="X6NDG1"/>
<evidence type="ECO:0000256" key="4">
    <source>
        <dbReference type="ARBA" id="ARBA00022806"/>
    </source>
</evidence>
<gene>
    <name evidence="10" type="ORF">RFI_13126</name>
</gene>
<evidence type="ECO:0000259" key="8">
    <source>
        <dbReference type="PROSITE" id="PS51194"/>
    </source>
</evidence>
<dbReference type="GO" id="GO:0005524">
    <property type="term" value="F:ATP binding"/>
    <property type="evidence" value="ECO:0007669"/>
    <property type="project" value="UniProtKB-KW"/>
</dbReference>
<dbReference type="PROSITE" id="PS51192">
    <property type="entry name" value="HELICASE_ATP_BIND_1"/>
    <property type="match status" value="1"/>
</dbReference>
<evidence type="ECO:0000259" key="9">
    <source>
        <dbReference type="PROSITE" id="PS51195"/>
    </source>
</evidence>
<feature type="short sequence motif" description="Q motif" evidence="6">
    <location>
        <begin position="41"/>
        <end position="69"/>
    </location>
</feature>
<keyword evidence="3" id="KW-0378">Hydrolase</keyword>
<dbReference type="GO" id="GO:0003743">
    <property type="term" value="F:translation initiation factor activity"/>
    <property type="evidence" value="ECO:0007669"/>
    <property type="project" value="UniProtKB-KW"/>
</dbReference>
<evidence type="ECO:0000313" key="10">
    <source>
        <dbReference type="EMBL" id="ETO24031.1"/>
    </source>
</evidence>
<feature type="domain" description="Helicase C-terminal" evidence="8">
    <location>
        <begin position="276"/>
        <end position="436"/>
    </location>
</feature>
<dbReference type="PANTHER" id="PTHR47958">
    <property type="entry name" value="ATP-DEPENDENT RNA HELICASE DBP3"/>
    <property type="match status" value="1"/>
</dbReference>
<dbReference type="GO" id="GO:0016787">
    <property type="term" value="F:hydrolase activity"/>
    <property type="evidence" value="ECO:0007669"/>
    <property type="project" value="UniProtKB-KW"/>
</dbReference>
<dbReference type="InterPro" id="IPR001650">
    <property type="entry name" value="Helicase_C-like"/>
</dbReference>
<accession>X6NDG1</accession>
<sequence length="436" mass="50573">MMCFRPIGRKPFKFGLFRNIFKIFFLETLHCGQKHKNVEFKSFDQMGLSKSVKRGIYGFGLVTPTPVQKRCISEVLRNSDMIVQAKPQSGKSVAYCIAALAKISISLRDKLQILIIAPQRENALHIYQVQFIYFLKKCIYILTKIGCYAKPSIRCCLGGKSVRQDIQGLQKGAQIVVGTIGRILDMIDRRVLKMDYLTTVIFDEMLHYQFKSSVLVAKMKPKNLFQYVQIWIFQGLIADYWYSYLKKIVYKPVKILAKRQYLISKEIRHYFVEMKDSEDLLQRVNVLVDLLSNEHARSITQALMEEYIPATSFHGDICQGERELILNHFISGSSRFLVGSNLLSQCLHSCAMDVVINLDFPDSKNSVANYNTYMQRVGRICARLQEYHSINTNKNDSLKYMPPVVINFIACEQHRIIQNEIETFFQFKMQKLPLNW</sequence>
<dbReference type="SMART" id="SM00487">
    <property type="entry name" value="DEXDc"/>
    <property type="match status" value="1"/>
</dbReference>
<evidence type="ECO:0000313" key="11">
    <source>
        <dbReference type="Proteomes" id="UP000023152"/>
    </source>
</evidence>
<dbReference type="InterPro" id="IPR014001">
    <property type="entry name" value="Helicase_ATP-bd"/>
</dbReference>
<name>X6NDG1_RETFI</name>
<dbReference type="SMART" id="SM00490">
    <property type="entry name" value="HELICc"/>
    <property type="match status" value="1"/>
</dbReference>
<dbReference type="EC" id="3.6.4.13" evidence="1"/>
<keyword evidence="2" id="KW-0547">Nucleotide-binding</keyword>
<evidence type="ECO:0000256" key="3">
    <source>
        <dbReference type="ARBA" id="ARBA00022801"/>
    </source>
</evidence>
<evidence type="ECO:0000256" key="6">
    <source>
        <dbReference type="PROSITE-ProRule" id="PRU00552"/>
    </source>
</evidence>
<keyword evidence="10" id="KW-0648">Protein biosynthesis</keyword>
<feature type="domain" description="Helicase ATP-binding" evidence="7">
    <location>
        <begin position="72"/>
        <end position="255"/>
    </location>
</feature>
<organism evidence="10 11">
    <name type="scientific">Reticulomyxa filosa</name>
    <dbReference type="NCBI Taxonomy" id="46433"/>
    <lineage>
        <taxon>Eukaryota</taxon>
        <taxon>Sar</taxon>
        <taxon>Rhizaria</taxon>
        <taxon>Retaria</taxon>
        <taxon>Foraminifera</taxon>
        <taxon>Monothalamids</taxon>
        <taxon>Reticulomyxidae</taxon>
        <taxon>Reticulomyxa</taxon>
    </lineage>
</organism>
<feature type="domain" description="DEAD-box RNA helicase Q" evidence="9">
    <location>
        <begin position="41"/>
        <end position="69"/>
    </location>
</feature>
<dbReference type="EMBL" id="ASPP01009498">
    <property type="protein sequence ID" value="ETO24031.1"/>
    <property type="molecule type" value="Genomic_DNA"/>
</dbReference>
<dbReference type="Proteomes" id="UP000023152">
    <property type="component" value="Unassembled WGS sequence"/>
</dbReference>
<proteinExistence type="predicted"/>
<evidence type="ECO:0000256" key="1">
    <source>
        <dbReference type="ARBA" id="ARBA00012552"/>
    </source>
</evidence>
<dbReference type="PROSITE" id="PS51195">
    <property type="entry name" value="Q_MOTIF"/>
    <property type="match status" value="1"/>
</dbReference>
<dbReference type="InterPro" id="IPR011545">
    <property type="entry name" value="DEAD/DEAH_box_helicase_dom"/>
</dbReference>
<comment type="caution">
    <text evidence="10">The sequence shown here is derived from an EMBL/GenBank/DDBJ whole genome shotgun (WGS) entry which is preliminary data.</text>
</comment>
<protein>
    <recommendedName>
        <fullName evidence="1">RNA helicase</fullName>
        <ecNumber evidence="1">3.6.4.13</ecNumber>
    </recommendedName>
</protein>
<dbReference type="GO" id="GO:0003676">
    <property type="term" value="F:nucleic acid binding"/>
    <property type="evidence" value="ECO:0007669"/>
    <property type="project" value="InterPro"/>
</dbReference>
<dbReference type="Pfam" id="PF00271">
    <property type="entry name" value="Helicase_C"/>
    <property type="match status" value="1"/>
</dbReference>